<gene>
    <name evidence="3" type="ORF">IPOD504_LOCUS3587</name>
</gene>
<keyword evidence="4" id="KW-1185">Reference proteome</keyword>
<protein>
    <recommendedName>
        <fullName evidence="2">MADF domain-containing protein</fullName>
    </recommendedName>
</protein>
<dbReference type="Proteomes" id="UP000837857">
    <property type="component" value="Chromosome 14"/>
</dbReference>
<evidence type="ECO:0000313" key="4">
    <source>
        <dbReference type="Proteomes" id="UP000837857"/>
    </source>
</evidence>
<proteinExistence type="predicted"/>
<dbReference type="Pfam" id="PF10545">
    <property type="entry name" value="MADF_DNA_bdg"/>
    <property type="match status" value="1"/>
</dbReference>
<dbReference type="EMBL" id="OW152826">
    <property type="protein sequence ID" value="CAH2042114.1"/>
    <property type="molecule type" value="Genomic_DNA"/>
</dbReference>
<reference evidence="3" key="1">
    <citation type="submission" date="2022-03" db="EMBL/GenBank/DDBJ databases">
        <authorList>
            <person name="Martin H S."/>
        </authorList>
    </citation>
    <scope>NUCLEOTIDE SEQUENCE</scope>
</reference>
<feature type="non-terminal residue" evidence="3">
    <location>
        <position position="250"/>
    </location>
</feature>
<sequence length="250" mass="29119">MADNNSVIFPRKLLRRFLTMYRELPCLWDRSCAAYKQKRKRHEAISKLTDLVQEHDPGATRVHVLRKIESLRACVRREYKRVQDSRRRAANPDELYTPHLWYYDMLSFVFGDDGASYKPKECSPDRNEESDDCANDVSEEEASHFEPPVESYAEYNANNSMIDLPRNSPMSKRYHFEDETTKSGKRLCTEIEDEYDAIGINVAAKLRNLHPNMRIVTEKLINDVLYQAQMNSLNSSSVISTTDPFKQIII</sequence>
<dbReference type="PANTHER" id="PTHR21505:SF8">
    <property type="entry name" value="DPT-YFP REPRESSOR BY OVEREXPRESSION, ISOFORM D-RELATED"/>
    <property type="match status" value="1"/>
</dbReference>
<feature type="domain" description="MADF" evidence="2">
    <location>
        <begin position="16"/>
        <end position="114"/>
    </location>
</feature>
<dbReference type="InterPro" id="IPR006578">
    <property type="entry name" value="MADF-dom"/>
</dbReference>
<evidence type="ECO:0000313" key="3">
    <source>
        <dbReference type="EMBL" id="CAH2042114.1"/>
    </source>
</evidence>
<feature type="region of interest" description="Disordered" evidence="1">
    <location>
        <begin position="119"/>
        <end position="148"/>
    </location>
</feature>
<dbReference type="PROSITE" id="PS51029">
    <property type="entry name" value="MADF"/>
    <property type="match status" value="1"/>
</dbReference>
<dbReference type="PANTHER" id="PTHR21505">
    <property type="entry name" value="MADF DOMAIN-CONTAINING PROTEIN-RELATED"/>
    <property type="match status" value="1"/>
</dbReference>
<dbReference type="SMART" id="SM00595">
    <property type="entry name" value="MADF"/>
    <property type="match status" value="1"/>
</dbReference>
<evidence type="ECO:0000256" key="1">
    <source>
        <dbReference type="SAM" id="MobiDB-lite"/>
    </source>
</evidence>
<feature type="compositionally biased region" description="Acidic residues" evidence="1">
    <location>
        <begin position="128"/>
        <end position="140"/>
    </location>
</feature>
<name>A0ABN8HVN5_9NEOP</name>
<evidence type="ECO:0000259" key="2">
    <source>
        <dbReference type="PROSITE" id="PS51029"/>
    </source>
</evidence>
<organism evidence="3 4">
    <name type="scientific">Iphiclides podalirius</name>
    <name type="common">scarce swallowtail</name>
    <dbReference type="NCBI Taxonomy" id="110791"/>
    <lineage>
        <taxon>Eukaryota</taxon>
        <taxon>Metazoa</taxon>
        <taxon>Ecdysozoa</taxon>
        <taxon>Arthropoda</taxon>
        <taxon>Hexapoda</taxon>
        <taxon>Insecta</taxon>
        <taxon>Pterygota</taxon>
        <taxon>Neoptera</taxon>
        <taxon>Endopterygota</taxon>
        <taxon>Lepidoptera</taxon>
        <taxon>Glossata</taxon>
        <taxon>Ditrysia</taxon>
        <taxon>Papilionoidea</taxon>
        <taxon>Papilionidae</taxon>
        <taxon>Papilioninae</taxon>
        <taxon>Iphiclides</taxon>
    </lineage>
</organism>
<accession>A0ABN8HVN5</accession>